<sequence>MLKGIKNQGNSCFLNSLLICLSKSLVVTQIQDDLFQSFLLDTLQYLNECHDAKNLELFWIELRKRQPMFFSQNPQNQEPQDAFEILLFLLSESKVLDSCLIINQSPYCEIPEHRNCIYIHQSWVKDILYYIWEQNVDIDNLELLVDLNDNQQSMRMFKMVPGSSEQFNWHVADKMEFDLFTYHVETQVDQFLYKIEIVLQYVEHDITQTVQRSRYLYLDQEITQHQLYYLLRQQLEQTHINFDVYCVNGYISDQNEFWEPISPLYLVFRTKDLDEFLWCKQLDIPNQVLNYQNIFKQDKPIQIVDQLTNTLILILQRNDIIKNTNPYFIRQELKVKTNCYDLMGICCHLGDAKGGHYVSYVKNMNMWQMWDDERVEMRNIDFQCMQTAYILFYKLR</sequence>
<dbReference type="PANTHER" id="PTHR24006">
    <property type="entry name" value="UBIQUITIN CARBOXYL-TERMINAL HYDROLASE"/>
    <property type="match status" value="1"/>
</dbReference>
<evidence type="ECO:0000256" key="1">
    <source>
        <dbReference type="ARBA" id="ARBA00000707"/>
    </source>
</evidence>
<keyword evidence="9" id="KW-1185">Reference proteome</keyword>
<dbReference type="PANTHER" id="PTHR24006:SF687">
    <property type="entry name" value="UBIQUITIN CARBOXYL-TERMINAL HYDROLASE 10"/>
    <property type="match status" value="1"/>
</dbReference>
<dbReference type="EMBL" id="CAJJDO010000123">
    <property type="protein sequence ID" value="CAD8199956.1"/>
    <property type="molecule type" value="Genomic_DNA"/>
</dbReference>
<keyword evidence="6" id="KW-0788">Thiol protease</keyword>
<dbReference type="GO" id="GO:0004843">
    <property type="term" value="F:cysteine-type deubiquitinase activity"/>
    <property type="evidence" value="ECO:0007669"/>
    <property type="project" value="UniProtKB-EC"/>
</dbReference>
<evidence type="ECO:0000256" key="3">
    <source>
        <dbReference type="ARBA" id="ARBA00022670"/>
    </source>
</evidence>
<dbReference type="Proteomes" id="UP000689195">
    <property type="component" value="Unassembled WGS sequence"/>
</dbReference>
<name>A0A8S1XFB8_9CILI</name>
<organism evidence="8 9">
    <name type="scientific">Paramecium pentaurelia</name>
    <dbReference type="NCBI Taxonomy" id="43138"/>
    <lineage>
        <taxon>Eukaryota</taxon>
        <taxon>Sar</taxon>
        <taxon>Alveolata</taxon>
        <taxon>Ciliophora</taxon>
        <taxon>Intramacronucleata</taxon>
        <taxon>Oligohymenophorea</taxon>
        <taxon>Peniculida</taxon>
        <taxon>Parameciidae</taxon>
        <taxon>Paramecium</taxon>
    </lineage>
</organism>
<keyword evidence="4" id="KW-0833">Ubl conjugation pathway</keyword>
<proteinExistence type="predicted"/>
<dbReference type="GO" id="GO:0016579">
    <property type="term" value="P:protein deubiquitination"/>
    <property type="evidence" value="ECO:0007669"/>
    <property type="project" value="InterPro"/>
</dbReference>
<dbReference type="InterPro" id="IPR018200">
    <property type="entry name" value="USP_CS"/>
</dbReference>
<dbReference type="OrthoDB" id="292964at2759"/>
<evidence type="ECO:0000256" key="4">
    <source>
        <dbReference type="ARBA" id="ARBA00022786"/>
    </source>
</evidence>
<dbReference type="GO" id="GO:0005634">
    <property type="term" value="C:nucleus"/>
    <property type="evidence" value="ECO:0007669"/>
    <property type="project" value="TreeGrafter"/>
</dbReference>
<dbReference type="InterPro" id="IPR050164">
    <property type="entry name" value="Peptidase_C19"/>
</dbReference>
<evidence type="ECO:0000256" key="6">
    <source>
        <dbReference type="ARBA" id="ARBA00022807"/>
    </source>
</evidence>
<keyword evidence="5" id="KW-0378">Hydrolase</keyword>
<evidence type="ECO:0000256" key="5">
    <source>
        <dbReference type="ARBA" id="ARBA00022801"/>
    </source>
</evidence>
<evidence type="ECO:0000313" key="8">
    <source>
        <dbReference type="EMBL" id="CAD8199956.1"/>
    </source>
</evidence>
<feature type="domain" description="USP" evidence="7">
    <location>
        <begin position="3"/>
        <end position="396"/>
    </location>
</feature>
<evidence type="ECO:0000259" key="7">
    <source>
        <dbReference type="PROSITE" id="PS50235"/>
    </source>
</evidence>
<dbReference type="PROSITE" id="PS00973">
    <property type="entry name" value="USP_2"/>
    <property type="match status" value="1"/>
</dbReference>
<evidence type="ECO:0000256" key="2">
    <source>
        <dbReference type="ARBA" id="ARBA00012759"/>
    </source>
</evidence>
<keyword evidence="3" id="KW-0645">Protease</keyword>
<protein>
    <recommendedName>
        <fullName evidence="2">ubiquitinyl hydrolase 1</fullName>
        <ecNumber evidence="2">3.4.19.12</ecNumber>
    </recommendedName>
</protein>
<dbReference type="Pfam" id="PF00443">
    <property type="entry name" value="UCH"/>
    <property type="match status" value="1"/>
</dbReference>
<comment type="catalytic activity">
    <reaction evidence="1">
        <text>Thiol-dependent hydrolysis of ester, thioester, amide, peptide and isopeptide bonds formed by the C-terminal Gly of ubiquitin (a 76-residue protein attached to proteins as an intracellular targeting signal).</text>
        <dbReference type="EC" id="3.4.19.12"/>
    </reaction>
</comment>
<reference evidence="8" key="1">
    <citation type="submission" date="2021-01" db="EMBL/GenBank/DDBJ databases">
        <authorList>
            <consortium name="Genoscope - CEA"/>
            <person name="William W."/>
        </authorList>
    </citation>
    <scope>NUCLEOTIDE SEQUENCE</scope>
</reference>
<dbReference type="GO" id="GO:0006508">
    <property type="term" value="P:proteolysis"/>
    <property type="evidence" value="ECO:0007669"/>
    <property type="project" value="UniProtKB-KW"/>
</dbReference>
<dbReference type="InterPro" id="IPR028889">
    <property type="entry name" value="USP"/>
</dbReference>
<dbReference type="PROSITE" id="PS50235">
    <property type="entry name" value="USP_3"/>
    <property type="match status" value="1"/>
</dbReference>
<comment type="caution">
    <text evidence="8">The sequence shown here is derived from an EMBL/GenBank/DDBJ whole genome shotgun (WGS) entry which is preliminary data.</text>
</comment>
<accession>A0A8S1XFB8</accession>
<dbReference type="AlphaFoldDB" id="A0A8S1XFB8"/>
<dbReference type="GO" id="GO:0005829">
    <property type="term" value="C:cytosol"/>
    <property type="evidence" value="ECO:0007669"/>
    <property type="project" value="TreeGrafter"/>
</dbReference>
<dbReference type="InterPro" id="IPR001394">
    <property type="entry name" value="Peptidase_C19_UCH"/>
</dbReference>
<evidence type="ECO:0000313" key="9">
    <source>
        <dbReference type="Proteomes" id="UP000689195"/>
    </source>
</evidence>
<dbReference type="EC" id="3.4.19.12" evidence="2"/>
<gene>
    <name evidence="8" type="ORF">PPENT_87.1.T1230032</name>
</gene>